<feature type="compositionally biased region" description="Low complexity" evidence="1">
    <location>
        <begin position="124"/>
        <end position="140"/>
    </location>
</feature>
<proteinExistence type="predicted"/>
<comment type="caution">
    <text evidence="3">The sequence shown here is derived from an EMBL/GenBank/DDBJ whole genome shotgun (WGS) entry which is preliminary data.</text>
</comment>
<name>A0A5A8DVG8_CAFRO</name>
<feature type="region of interest" description="Disordered" evidence="1">
    <location>
        <begin position="15"/>
        <end position="56"/>
    </location>
</feature>
<gene>
    <name evidence="3" type="ORF">FNF28_02065</name>
    <name evidence="2" type="ORF">FNF31_01255</name>
</gene>
<dbReference type="Proteomes" id="UP000324907">
    <property type="component" value="Unassembled WGS sequence"/>
</dbReference>
<sequence>MAGWRGVLGLASLTAKEEQEAAGHAAGTSKEAGPSADGAGAEPDAEEGDVDPDASPAVLAAAAAALPKASLVADAAALPSRMGGVSGRAVPLAGSADGPSSGSATPAGKAGAAASKKKASAAKGSAKGSAGGAASDGSSGLWQSLRGEERVPSQREWQAMLADAAVVPSAAAPAPGSFSGPRGLMVAALPGPTSSHVLPASLAGLPAVGCRAVFLADRWHSAASLKRYLRDAALLPPHQMALQSHFETAVLLSLTGVGTVVTNQLPVTRAAAVEAMLDCLHGALCKGMGPCETTALRRRRVTQVPAAGKPADALGMSDAPGSAVVSLPVALKLRASLAPAVWGLGLACANEAST</sequence>
<evidence type="ECO:0000256" key="1">
    <source>
        <dbReference type="SAM" id="MobiDB-lite"/>
    </source>
</evidence>
<feature type="compositionally biased region" description="Low complexity" evidence="1">
    <location>
        <begin position="31"/>
        <end position="42"/>
    </location>
</feature>
<evidence type="ECO:0000313" key="4">
    <source>
        <dbReference type="Proteomes" id="UP000324907"/>
    </source>
</evidence>
<dbReference type="AlphaFoldDB" id="A0A5A8DVG8"/>
<accession>A0A5A8DVG8</accession>
<protein>
    <submittedName>
        <fullName evidence="3">Uncharacterized protein</fullName>
    </submittedName>
</protein>
<evidence type="ECO:0000313" key="2">
    <source>
        <dbReference type="EMBL" id="KAA0166880.1"/>
    </source>
</evidence>
<organism evidence="3 4">
    <name type="scientific">Cafeteria roenbergensis</name>
    <name type="common">Marine flagellate</name>
    <dbReference type="NCBI Taxonomy" id="33653"/>
    <lineage>
        <taxon>Eukaryota</taxon>
        <taxon>Sar</taxon>
        <taxon>Stramenopiles</taxon>
        <taxon>Bigyra</taxon>
        <taxon>Opalozoa</taxon>
        <taxon>Bicosoecida</taxon>
        <taxon>Cafeteriaceae</taxon>
        <taxon>Cafeteria</taxon>
    </lineage>
</organism>
<dbReference type="EMBL" id="VLTL01000022">
    <property type="protein sequence ID" value="KAA0169453.1"/>
    <property type="molecule type" value="Genomic_DNA"/>
</dbReference>
<dbReference type="EMBL" id="VLTM01000007">
    <property type="protein sequence ID" value="KAA0166880.1"/>
    <property type="molecule type" value="Genomic_DNA"/>
</dbReference>
<evidence type="ECO:0000313" key="5">
    <source>
        <dbReference type="Proteomes" id="UP000325113"/>
    </source>
</evidence>
<feature type="compositionally biased region" description="Acidic residues" evidence="1">
    <location>
        <begin position="43"/>
        <end position="52"/>
    </location>
</feature>
<evidence type="ECO:0000313" key="3">
    <source>
        <dbReference type="EMBL" id="KAA0169453.1"/>
    </source>
</evidence>
<feature type="region of interest" description="Disordered" evidence="1">
    <location>
        <begin position="124"/>
        <end position="154"/>
    </location>
</feature>
<reference evidence="4 5" key="1">
    <citation type="submission" date="2019-07" db="EMBL/GenBank/DDBJ databases">
        <title>Genomes of Cafeteria roenbergensis.</title>
        <authorList>
            <person name="Fischer M.G."/>
            <person name="Hackl T."/>
            <person name="Roman M."/>
        </authorList>
    </citation>
    <scope>NUCLEOTIDE SEQUENCE [LARGE SCALE GENOMIC DNA]</scope>
    <source>
        <strain evidence="2 5">Cflag</strain>
        <strain evidence="3 4">RCC970-E3</strain>
    </source>
</reference>
<dbReference type="Proteomes" id="UP000325113">
    <property type="component" value="Unassembled WGS sequence"/>
</dbReference>